<name>A0A2W5VIG4_9CAUL</name>
<dbReference type="Pfam" id="PF20557">
    <property type="entry name" value="DnaT_2"/>
    <property type="match status" value="1"/>
</dbReference>
<dbReference type="EMBL" id="QFQZ01000006">
    <property type="protein sequence ID" value="PZR36486.1"/>
    <property type="molecule type" value="Genomic_DNA"/>
</dbReference>
<dbReference type="Proteomes" id="UP000249393">
    <property type="component" value="Unassembled WGS sequence"/>
</dbReference>
<dbReference type="InterPro" id="IPR046787">
    <property type="entry name" value="DnaT_2"/>
</dbReference>
<evidence type="ECO:0000313" key="3">
    <source>
        <dbReference type="EMBL" id="PZR36486.1"/>
    </source>
</evidence>
<dbReference type="AlphaFoldDB" id="A0A2W5VIG4"/>
<evidence type="ECO:0000259" key="2">
    <source>
        <dbReference type="Pfam" id="PF20557"/>
    </source>
</evidence>
<reference evidence="3 4" key="1">
    <citation type="submission" date="2017-08" db="EMBL/GenBank/DDBJ databases">
        <title>Infants hospitalized years apart are colonized by the same room-sourced microbial strains.</title>
        <authorList>
            <person name="Brooks B."/>
            <person name="Olm M.R."/>
            <person name="Firek B.A."/>
            <person name="Baker R."/>
            <person name="Thomas B.C."/>
            <person name="Morowitz M.J."/>
            <person name="Banfield J.F."/>
        </authorList>
    </citation>
    <scope>NUCLEOTIDE SEQUENCE [LARGE SCALE GENOMIC DNA]</scope>
    <source>
        <strain evidence="3">S2_003_000_R2_4</strain>
    </source>
</reference>
<dbReference type="RefSeq" id="WP_304274037.1">
    <property type="nucleotide sequence ID" value="NZ_QFQZ01000006.1"/>
</dbReference>
<comment type="caution">
    <text evidence="3">The sequence shown here is derived from an EMBL/GenBank/DDBJ whole genome shotgun (WGS) entry which is preliminary data.</text>
</comment>
<feature type="region of interest" description="Disordered" evidence="1">
    <location>
        <begin position="24"/>
        <end position="54"/>
    </location>
</feature>
<organism evidence="3 4">
    <name type="scientific">Caulobacter segnis</name>
    <dbReference type="NCBI Taxonomy" id="88688"/>
    <lineage>
        <taxon>Bacteria</taxon>
        <taxon>Pseudomonadati</taxon>
        <taxon>Pseudomonadota</taxon>
        <taxon>Alphaproteobacteria</taxon>
        <taxon>Caulobacterales</taxon>
        <taxon>Caulobacteraceae</taxon>
        <taxon>Caulobacter</taxon>
    </lineage>
</organism>
<gene>
    <name evidence="3" type="ORF">DI526_03355</name>
</gene>
<proteinExistence type="predicted"/>
<evidence type="ECO:0000256" key="1">
    <source>
        <dbReference type="SAM" id="MobiDB-lite"/>
    </source>
</evidence>
<evidence type="ECO:0000313" key="4">
    <source>
        <dbReference type="Proteomes" id="UP000249393"/>
    </source>
</evidence>
<feature type="domain" description="Putative DnaT-like" evidence="2">
    <location>
        <begin position="12"/>
        <end position="149"/>
    </location>
</feature>
<protein>
    <recommendedName>
        <fullName evidence="2">Putative DnaT-like domain-containing protein</fullName>
    </recommendedName>
</protein>
<sequence>MAGYGSDNGFGQWLADNGLTLPGDAPAPAALRQRGSAHVDEHEFPGSPTSGFAQERAWPRTGATANCQAIPSDVIPVAIVNAAYAAAYHEALNPGSLSGATNRDPHVKRERFRVEGAVDKETEYFSTGDAAADAKIVIPAVEGLLAPFVLEEPAVALGVMALG</sequence>
<accession>A0A2W5VIG4</accession>